<name>E4TY71_SULKY</name>
<protein>
    <submittedName>
        <fullName evidence="1">Uncharacterized protein</fullName>
    </submittedName>
</protein>
<dbReference type="HOGENOM" id="CLU_3085504_0_0_7"/>
<dbReference type="AlphaFoldDB" id="E4TY71"/>
<gene>
    <name evidence="1" type="ordered locus">Sulku_1328</name>
</gene>
<dbReference type="EMBL" id="CP002355">
    <property type="protein sequence ID" value="ADR33991.1"/>
    <property type="molecule type" value="Genomic_DNA"/>
</dbReference>
<accession>E4TY71</accession>
<dbReference type="Proteomes" id="UP000008721">
    <property type="component" value="Chromosome"/>
</dbReference>
<sequence length="52" mass="5987">MSQKSNQEKVFYAIAQLLQKGEKNITRYKVANMVSSVDRSTVYIIIKKYSEG</sequence>
<evidence type="ECO:0000313" key="1">
    <source>
        <dbReference type="EMBL" id="ADR33991.1"/>
    </source>
</evidence>
<dbReference type="RefSeq" id="WP_013460188.1">
    <property type="nucleotide sequence ID" value="NC_014762.1"/>
</dbReference>
<reference evidence="1 2" key="1">
    <citation type="journal article" date="2012" name="Stand. Genomic Sci.">
        <title>Complete genome sequence of the sulfur compounds oxidizing chemolithoautotroph Sulfuricurvum kujiense type strain (YK-1(T)).</title>
        <authorList>
            <person name="Han C."/>
            <person name="Kotsyurbenko O."/>
            <person name="Chertkov O."/>
            <person name="Held B."/>
            <person name="Lapidus A."/>
            <person name="Nolan M."/>
            <person name="Lucas S."/>
            <person name="Hammon N."/>
            <person name="Deshpande S."/>
            <person name="Cheng J.F."/>
            <person name="Tapia R."/>
            <person name="Goodwin L.A."/>
            <person name="Pitluck S."/>
            <person name="Liolios K."/>
            <person name="Pagani I."/>
            <person name="Ivanova N."/>
            <person name="Mavromatis K."/>
            <person name="Mikhailova N."/>
            <person name="Pati A."/>
            <person name="Chen A."/>
            <person name="Palaniappan K."/>
            <person name="Land M."/>
            <person name="Hauser L."/>
            <person name="Chang Y.J."/>
            <person name="Jeffries C.D."/>
            <person name="Brambilla E.M."/>
            <person name="Rohde M."/>
            <person name="Spring S."/>
            <person name="Sikorski J."/>
            <person name="Goker M."/>
            <person name="Woyke T."/>
            <person name="Bristow J."/>
            <person name="Eisen J.A."/>
            <person name="Markowitz V."/>
            <person name="Hugenholtz P."/>
            <person name="Kyrpides N.C."/>
            <person name="Klenk H.P."/>
            <person name="Detter J.C."/>
        </authorList>
    </citation>
    <scope>NUCLEOTIDE SEQUENCE [LARGE SCALE GENOMIC DNA]</scope>
    <source>
        <strain evidence="2">ATCC BAA-921 / DSM 16994 / JCM 11577 / YK-1</strain>
    </source>
</reference>
<keyword evidence="2" id="KW-1185">Reference proteome</keyword>
<dbReference type="STRING" id="709032.Sulku_1328"/>
<dbReference type="KEGG" id="sku:Sulku_1328"/>
<proteinExistence type="predicted"/>
<organism evidence="1 2">
    <name type="scientific">Sulfuricurvum kujiense (strain ATCC BAA-921 / DSM 16994 / JCM 11577 / YK-1)</name>
    <dbReference type="NCBI Taxonomy" id="709032"/>
    <lineage>
        <taxon>Bacteria</taxon>
        <taxon>Pseudomonadati</taxon>
        <taxon>Campylobacterota</taxon>
        <taxon>Epsilonproteobacteria</taxon>
        <taxon>Campylobacterales</taxon>
        <taxon>Sulfurimonadaceae</taxon>
        <taxon>Sulfuricurvum</taxon>
    </lineage>
</organism>
<evidence type="ECO:0000313" key="2">
    <source>
        <dbReference type="Proteomes" id="UP000008721"/>
    </source>
</evidence>